<dbReference type="InterPro" id="IPR051792">
    <property type="entry name" value="GGT_bact"/>
</dbReference>
<evidence type="ECO:0000256" key="4">
    <source>
        <dbReference type="ARBA" id="ARBA00022679"/>
    </source>
</evidence>
<dbReference type="EC" id="3.4.19.13" evidence="11"/>
<dbReference type="PRINTS" id="PR01210">
    <property type="entry name" value="GGTRANSPTASE"/>
</dbReference>
<dbReference type="Pfam" id="PF01019">
    <property type="entry name" value="G_glu_transpept"/>
    <property type="match status" value="1"/>
</dbReference>
<name>A0A937M352_9GAMM</name>
<dbReference type="InterPro" id="IPR043137">
    <property type="entry name" value="GGT_ssub_C"/>
</dbReference>
<evidence type="ECO:0000256" key="9">
    <source>
        <dbReference type="PIRSR" id="PIRSR600101-1"/>
    </source>
</evidence>
<dbReference type="InterPro" id="IPR000101">
    <property type="entry name" value="GGT_peptidase"/>
</dbReference>
<feature type="binding site" evidence="10">
    <location>
        <position position="479"/>
    </location>
    <ligand>
        <name>L-glutamate</name>
        <dbReference type="ChEBI" id="CHEBI:29985"/>
    </ligand>
</feature>
<comment type="catalytic activity">
    <reaction evidence="8 11">
        <text>an N-terminal (5-L-glutamyl)-[peptide] + an alpha-amino acid = 5-L-glutamyl amino acid + an N-terminal L-alpha-aminoacyl-[peptide]</text>
        <dbReference type="Rhea" id="RHEA:23904"/>
        <dbReference type="Rhea" id="RHEA-COMP:9780"/>
        <dbReference type="Rhea" id="RHEA-COMP:9795"/>
        <dbReference type="ChEBI" id="CHEBI:77644"/>
        <dbReference type="ChEBI" id="CHEBI:78597"/>
        <dbReference type="ChEBI" id="CHEBI:78599"/>
        <dbReference type="ChEBI" id="CHEBI:78608"/>
        <dbReference type="EC" id="2.3.2.2"/>
    </reaction>
</comment>
<evidence type="ECO:0000256" key="11">
    <source>
        <dbReference type="RuleBase" id="RU368036"/>
    </source>
</evidence>
<keyword evidence="7 11" id="KW-0012">Acyltransferase</keyword>
<reference evidence="12" key="1">
    <citation type="submission" date="2020-10" db="EMBL/GenBank/DDBJ databases">
        <title>Microbiome of the Black Sea water column analyzed by genome centric metagenomics.</title>
        <authorList>
            <person name="Cabello-Yeves P.J."/>
            <person name="Callieri C."/>
            <person name="Picazo A."/>
            <person name="Mehrshad M."/>
            <person name="Haro-Moreno J.M."/>
            <person name="Roda-Garcia J."/>
            <person name="Dzembekova N."/>
            <person name="Slabakova V."/>
            <person name="Slabakova N."/>
            <person name="Moncheva S."/>
            <person name="Rodriguez-Valera F."/>
        </authorList>
    </citation>
    <scope>NUCLEOTIDE SEQUENCE</scope>
    <source>
        <strain evidence="12">BS30m-G43</strain>
    </source>
</reference>
<dbReference type="GO" id="GO:0103068">
    <property type="term" value="F:leukotriene C4 gamma-glutamyl transferase activity"/>
    <property type="evidence" value="ECO:0007669"/>
    <property type="project" value="UniProtKB-EC"/>
</dbReference>
<organism evidence="12 13">
    <name type="scientific">SAR86 cluster bacterium</name>
    <dbReference type="NCBI Taxonomy" id="2030880"/>
    <lineage>
        <taxon>Bacteria</taxon>
        <taxon>Pseudomonadati</taxon>
        <taxon>Pseudomonadota</taxon>
        <taxon>Gammaproteobacteria</taxon>
        <taxon>SAR86 cluster</taxon>
    </lineage>
</organism>
<evidence type="ECO:0000313" key="13">
    <source>
        <dbReference type="Proteomes" id="UP000705230"/>
    </source>
</evidence>
<dbReference type="Gene3D" id="3.60.20.40">
    <property type="match status" value="1"/>
</dbReference>
<dbReference type="Gene3D" id="1.10.246.130">
    <property type="match status" value="1"/>
</dbReference>
<protein>
    <recommendedName>
        <fullName evidence="11">Glutathione hydrolase proenzyme</fullName>
        <ecNumber evidence="11">2.3.2.2</ecNumber>
        <ecNumber evidence="11">3.4.19.13</ecNumber>
    </recommendedName>
    <component>
        <recommendedName>
            <fullName evidence="11">Glutathione hydrolase large chain</fullName>
        </recommendedName>
    </component>
    <component>
        <recommendedName>
            <fullName evidence="11">Glutathione hydrolase small chain</fullName>
        </recommendedName>
    </component>
</protein>
<evidence type="ECO:0000256" key="8">
    <source>
        <dbReference type="ARBA" id="ARBA00047417"/>
    </source>
</evidence>
<dbReference type="EMBL" id="JADHSG010000019">
    <property type="protein sequence ID" value="MBL6903807.1"/>
    <property type="molecule type" value="Genomic_DNA"/>
</dbReference>
<dbReference type="EC" id="2.3.2.2" evidence="11"/>
<dbReference type="InterPro" id="IPR043138">
    <property type="entry name" value="GGT_lsub"/>
</dbReference>
<evidence type="ECO:0000256" key="5">
    <source>
        <dbReference type="ARBA" id="ARBA00022801"/>
    </source>
</evidence>
<comment type="similarity">
    <text evidence="3 11">Belongs to the gamma-glutamyltransferase family.</text>
</comment>
<dbReference type="InterPro" id="IPR029055">
    <property type="entry name" value="Ntn_hydrolases_N"/>
</dbReference>
<keyword evidence="5 11" id="KW-0378">Hydrolase</keyword>
<keyword evidence="4 11" id="KW-0808">Transferase</keyword>
<proteinExistence type="inferred from homology"/>
<feature type="binding site" evidence="10">
    <location>
        <begin position="457"/>
        <end position="458"/>
    </location>
    <ligand>
        <name>L-glutamate</name>
        <dbReference type="ChEBI" id="CHEBI:29985"/>
    </ligand>
</feature>
<feature type="binding site" evidence="10">
    <location>
        <begin position="404"/>
        <end position="406"/>
    </location>
    <ligand>
        <name>L-glutamate</name>
        <dbReference type="ChEBI" id="CHEBI:29985"/>
    </ligand>
</feature>
<feature type="binding site" evidence="10">
    <location>
        <position position="428"/>
    </location>
    <ligand>
        <name>L-glutamate</name>
        <dbReference type="ChEBI" id="CHEBI:29985"/>
    </ligand>
</feature>
<keyword evidence="11" id="KW-0317">Glutathione biosynthesis</keyword>
<evidence type="ECO:0000256" key="2">
    <source>
        <dbReference type="ARBA" id="ARBA00001089"/>
    </source>
</evidence>
<evidence type="ECO:0000256" key="1">
    <source>
        <dbReference type="ARBA" id="ARBA00001049"/>
    </source>
</evidence>
<accession>A0A937M352</accession>
<evidence type="ECO:0000256" key="6">
    <source>
        <dbReference type="ARBA" id="ARBA00023145"/>
    </source>
</evidence>
<comment type="caution">
    <text evidence="12">The sequence shown here is derived from an EMBL/GenBank/DDBJ whole genome shotgun (WGS) entry which is preliminary data.</text>
</comment>
<dbReference type="NCBIfam" id="TIGR00066">
    <property type="entry name" value="g_glut_trans"/>
    <property type="match status" value="1"/>
</dbReference>
<dbReference type="GO" id="GO:0036374">
    <property type="term" value="F:glutathione hydrolase activity"/>
    <property type="evidence" value="ECO:0007669"/>
    <property type="project" value="UniProtKB-UniRule"/>
</dbReference>
<dbReference type="PANTHER" id="PTHR43199:SF1">
    <property type="entry name" value="GLUTATHIONE HYDROLASE PROENZYME"/>
    <property type="match status" value="1"/>
</dbReference>
<comment type="PTM">
    <text evidence="11">Cleaved by autocatalysis into a large and a small subunit.</text>
</comment>
<keyword evidence="6 11" id="KW-0865">Zymogen</keyword>
<feature type="binding site" evidence="10">
    <location>
        <position position="106"/>
    </location>
    <ligand>
        <name>L-glutamate</name>
        <dbReference type="ChEBI" id="CHEBI:29985"/>
    </ligand>
</feature>
<comment type="catalytic activity">
    <reaction evidence="1 11">
        <text>an S-substituted glutathione + H2O = an S-substituted L-cysteinylglycine + L-glutamate</text>
        <dbReference type="Rhea" id="RHEA:59468"/>
        <dbReference type="ChEBI" id="CHEBI:15377"/>
        <dbReference type="ChEBI" id="CHEBI:29985"/>
        <dbReference type="ChEBI" id="CHEBI:90779"/>
        <dbReference type="ChEBI" id="CHEBI:143103"/>
        <dbReference type="EC" id="3.4.19.13"/>
    </reaction>
</comment>
<evidence type="ECO:0000256" key="10">
    <source>
        <dbReference type="PIRSR" id="PIRSR600101-2"/>
    </source>
</evidence>
<comment type="pathway">
    <text evidence="11">Sulfur metabolism; glutathione metabolism.</text>
</comment>
<dbReference type="AlphaFoldDB" id="A0A937M352"/>
<comment type="catalytic activity">
    <reaction evidence="2 11">
        <text>glutathione + H2O = L-cysteinylglycine + L-glutamate</text>
        <dbReference type="Rhea" id="RHEA:28807"/>
        <dbReference type="ChEBI" id="CHEBI:15377"/>
        <dbReference type="ChEBI" id="CHEBI:29985"/>
        <dbReference type="ChEBI" id="CHEBI:57925"/>
        <dbReference type="ChEBI" id="CHEBI:61694"/>
        <dbReference type="EC" id="3.4.19.13"/>
    </reaction>
</comment>
<dbReference type="GO" id="GO:0006751">
    <property type="term" value="P:glutathione catabolic process"/>
    <property type="evidence" value="ECO:0007669"/>
    <property type="project" value="UniProtKB-UniRule"/>
</dbReference>
<comment type="subunit">
    <text evidence="11">This enzyme consists of two polypeptide chains, which are synthesized in precursor form from a single polypeptide.</text>
</comment>
<evidence type="ECO:0000256" key="3">
    <source>
        <dbReference type="ARBA" id="ARBA00009381"/>
    </source>
</evidence>
<evidence type="ECO:0000256" key="7">
    <source>
        <dbReference type="ARBA" id="ARBA00023315"/>
    </source>
</evidence>
<dbReference type="PANTHER" id="PTHR43199">
    <property type="entry name" value="GLUTATHIONE HYDROLASE"/>
    <property type="match status" value="1"/>
</dbReference>
<gene>
    <name evidence="12" type="primary">ggt</name>
    <name evidence="12" type="ORF">ISR29_06360</name>
</gene>
<feature type="active site" description="Nucleophile" evidence="9">
    <location>
        <position position="386"/>
    </location>
</feature>
<dbReference type="SUPFAM" id="SSF56235">
    <property type="entry name" value="N-terminal nucleophile aminohydrolases (Ntn hydrolases)"/>
    <property type="match status" value="1"/>
</dbReference>
<evidence type="ECO:0000313" key="12">
    <source>
        <dbReference type="EMBL" id="MBL6903807.1"/>
    </source>
</evidence>
<sequence length="575" mass="63752">MIKNLQLLIVTFSTLILSLNAQDLVLNPSSITHPVLAKNGMVATQHYLASKVGEDILSRGGNAYDAAVAVGFALAVVLPRAGNIGGGGFMVMHDAPSNESYSIDYREKAPLKASRDMYLNEDGSVNTSRSTIGYLAIGVPGSVYGMWEVHKKFGSMSWEELLQPAIELADKGFEMSPYMIMTLNRVHGKLSQFEETESIFYKDYPIKFNTLLVQTDLAQTLRLIAQNGVAGFYEGEVADKIVSAMKKHGGLISHRDLQKYRPSWRKPLKSKYRGFDVVTMGPPSSGGIHLIQMLNILENHDLKAFGHNNPRYVSLLTEVMKYAYADRSEYLGDPDFYKVPVTELTSKEYSKAINQKLKLFEFMTPPPTPSTSIKPGEYMRDESIETTHYSIADQYGNIISNTYTLNSSYGSGVIIEGTGILMNNEMDDFSASPGTPNQFGLLGGEANEIVPEKRPLSSMTPTIILQEGVPYFATGTPGGSRIITSVLQSVLNIIDFEFEVSDAILKPRIHHQWYPDILQLEKSFNSMHAETLAKKGYEVLMINPATSLQIVMMKNDFYYGFGDTRRPDSLAIGVN</sequence>
<dbReference type="Proteomes" id="UP000705230">
    <property type="component" value="Unassembled WGS sequence"/>
</dbReference>
<dbReference type="GO" id="GO:0006750">
    <property type="term" value="P:glutathione biosynthetic process"/>
    <property type="evidence" value="ECO:0007669"/>
    <property type="project" value="UniProtKB-KW"/>
</dbReference>